<evidence type="ECO:0000313" key="3">
    <source>
        <dbReference type="Proteomes" id="UP001150907"/>
    </source>
</evidence>
<evidence type="ECO:0000256" key="1">
    <source>
        <dbReference type="ARBA" id="ARBA00022679"/>
    </source>
</evidence>
<dbReference type="Gene3D" id="3.30.559.10">
    <property type="entry name" value="Chloramphenicol acetyltransferase-like domain"/>
    <property type="match status" value="2"/>
</dbReference>
<gene>
    <name evidence="2" type="ORF">H4R26_001946</name>
</gene>
<dbReference type="PANTHER" id="PTHR31896">
    <property type="entry name" value="FAMILY REGULATORY PROTEIN, PUTATIVE (AFU_ORTHOLOGUE AFUA_3G14730)-RELATED"/>
    <property type="match status" value="1"/>
</dbReference>
<dbReference type="EMBL" id="JANBQF010000100">
    <property type="protein sequence ID" value="KAJ2005464.1"/>
    <property type="molecule type" value="Genomic_DNA"/>
</dbReference>
<protein>
    <submittedName>
        <fullName evidence="2">Uncharacterized protein</fullName>
    </submittedName>
</protein>
<dbReference type="Proteomes" id="UP001150907">
    <property type="component" value="Unassembled WGS sequence"/>
</dbReference>
<proteinExistence type="predicted"/>
<dbReference type="PANTHER" id="PTHR31896:SF64">
    <property type="entry name" value="TRICHOTHECENE 3-O-ACETYLTRANSFERASE"/>
    <property type="match status" value="1"/>
</dbReference>
<dbReference type="Pfam" id="PF02458">
    <property type="entry name" value="Transferase"/>
    <property type="match status" value="1"/>
</dbReference>
<keyword evidence="1" id="KW-0808">Transferase</keyword>
<sequence length="449" mass="49608">MLAESVASSQTEDIEALWLCPADCAVQLRVMAPLYFARPLASHEEFMDFDILEKSFHITLSACLPHVLKADLQQMTRAREQTPARPGLPLATKHIDDYCTIAKMRASDFMPGAQPVVISSASTVSDPLGGDPLATLDVVYMSDGVGVLVAISHAVVDMAAYCRFVTEWGLVARDMLKLGCKSEELACKPPKLDVDRQKFWSQATAQCFPRPALPLEIHLDRLFAENNVDTAPSVNASLFRLSIDASGIAELSKTRDKVCPGVSVPNLISAIMWRAIVLAYPRAKYAYFAASMMVRSLPEFSEYWGSASTVKYIHAETEMFRSSAWIREVAQMVQDNVQAFTVNDFVDIISWYDSGENTHCKYLAKYVENGHVPRLMMSNISRIRFYDIDFGYGPAVKAVYPAVGISGLGIMMPRAQTGGIDIYACLPDVAAASILADELVREHINIDRI</sequence>
<comment type="caution">
    <text evidence="2">The sequence shown here is derived from an EMBL/GenBank/DDBJ whole genome shotgun (WGS) entry which is preliminary data.</text>
</comment>
<dbReference type="InterPro" id="IPR051283">
    <property type="entry name" value="Sec_Metabolite_Acyltrans"/>
</dbReference>
<evidence type="ECO:0000313" key="2">
    <source>
        <dbReference type="EMBL" id="KAJ2005464.1"/>
    </source>
</evidence>
<organism evidence="2 3">
    <name type="scientific">Coemansia thaxteri</name>
    <dbReference type="NCBI Taxonomy" id="2663907"/>
    <lineage>
        <taxon>Eukaryota</taxon>
        <taxon>Fungi</taxon>
        <taxon>Fungi incertae sedis</taxon>
        <taxon>Zoopagomycota</taxon>
        <taxon>Kickxellomycotina</taxon>
        <taxon>Kickxellomycetes</taxon>
        <taxon>Kickxellales</taxon>
        <taxon>Kickxellaceae</taxon>
        <taxon>Coemansia</taxon>
    </lineage>
</organism>
<name>A0A9W8BJS0_9FUNG</name>
<dbReference type="GO" id="GO:0016740">
    <property type="term" value="F:transferase activity"/>
    <property type="evidence" value="ECO:0007669"/>
    <property type="project" value="UniProtKB-KW"/>
</dbReference>
<dbReference type="InterPro" id="IPR023213">
    <property type="entry name" value="CAT-like_dom_sf"/>
</dbReference>
<keyword evidence="3" id="KW-1185">Reference proteome</keyword>
<dbReference type="AlphaFoldDB" id="A0A9W8BJS0"/>
<dbReference type="OrthoDB" id="671439at2759"/>
<reference evidence="2" key="1">
    <citation type="submission" date="2022-07" db="EMBL/GenBank/DDBJ databases">
        <title>Phylogenomic reconstructions and comparative analyses of Kickxellomycotina fungi.</title>
        <authorList>
            <person name="Reynolds N.K."/>
            <person name="Stajich J.E."/>
            <person name="Barry K."/>
            <person name="Grigoriev I.V."/>
            <person name="Crous P."/>
            <person name="Smith M.E."/>
        </authorList>
    </citation>
    <scope>NUCLEOTIDE SEQUENCE</scope>
    <source>
        <strain evidence="2">IMI 214461</strain>
    </source>
</reference>
<accession>A0A9W8BJS0</accession>